<dbReference type="EMBL" id="CAJJDO010000196">
    <property type="protein sequence ID" value="CAD8214111.1"/>
    <property type="molecule type" value="Genomic_DNA"/>
</dbReference>
<name>A0A8S1YLA8_9CILI</name>
<evidence type="ECO:0000259" key="1">
    <source>
        <dbReference type="Pfam" id="PF00644"/>
    </source>
</evidence>
<accession>A0A8S1YLA8</accession>
<sequence length="286" mass="33914">MIEIKSNREDTQKKLSEQIYHVNQLIEKSNIEVLFYVLMETKLQEEYRQLQKLKEQQCQLRDLIQTDFTQFKQISSIRDLFVKPFNKNQINFLENVCWCSVDYLNFFILANNSSQNKINFCLDDFDPSHNKNWKQHQEKQQRGPPTYKYDYYYPRQCQGFGLKIDKFGQDKNWIKKDGNQNEWRILYHGTKHHFVTSIVQTGLKPGPGQSYQNDVGVGVYFSDRISVTQGYSNEVPIGTRKFRVAIMSRCKPQSVKQSQSMQSSNIFVVNNIQDIRPYRILLYEQA</sequence>
<dbReference type="InterPro" id="IPR012317">
    <property type="entry name" value="Poly(ADP-ribose)pol_cat_dom"/>
</dbReference>
<dbReference type="OrthoDB" id="428577at2759"/>
<dbReference type="PANTHER" id="PTHR36649">
    <property type="entry name" value="UBIQUITIN-LIKE DOMAIN-CONTAINING PROTEIN"/>
    <property type="match status" value="1"/>
</dbReference>
<dbReference type="Pfam" id="PF00644">
    <property type="entry name" value="PARP"/>
    <property type="match status" value="1"/>
</dbReference>
<proteinExistence type="predicted"/>
<dbReference type="GO" id="GO:0003950">
    <property type="term" value="F:NAD+ poly-ADP-ribosyltransferase activity"/>
    <property type="evidence" value="ECO:0007669"/>
    <property type="project" value="InterPro"/>
</dbReference>
<evidence type="ECO:0000313" key="2">
    <source>
        <dbReference type="EMBL" id="CAD8214111.1"/>
    </source>
</evidence>
<reference evidence="2" key="1">
    <citation type="submission" date="2021-01" db="EMBL/GenBank/DDBJ databases">
        <authorList>
            <consortium name="Genoscope - CEA"/>
            <person name="William W."/>
        </authorList>
    </citation>
    <scope>NUCLEOTIDE SEQUENCE</scope>
</reference>
<feature type="domain" description="PARP catalytic" evidence="1">
    <location>
        <begin position="172"/>
        <end position="234"/>
    </location>
</feature>
<dbReference type="PANTHER" id="PTHR36649:SF28">
    <property type="entry name" value="UBIQUITIN-LIKE DOMAIN-CONTAINING PROTEIN"/>
    <property type="match status" value="1"/>
</dbReference>
<organism evidence="2 3">
    <name type="scientific">Paramecium pentaurelia</name>
    <dbReference type="NCBI Taxonomy" id="43138"/>
    <lineage>
        <taxon>Eukaryota</taxon>
        <taxon>Sar</taxon>
        <taxon>Alveolata</taxon>
        <taxon>Ciliophora</taxon>
        <taxon>Intramacronucleata</taxon>
        <taxon>Oligohymenophorea</taxon>
        <taxon>Peniculida</taxon>
        <taxon>Parameciidae</taxon>
        <taxon>Paramecium</taxon>
    </lineage>
</organism>
<protein>
    <recommendedName>
        <fullName evidence="1">PARP catalytic domain-containing protein</fullName>
    </recommendedName>
</protein>
<evidence type="ECO:0000313" key="3">
    <source>
        <dbReference type="Proteomes" id="UP000689195"/>
    </source>
</evidence>
<dbReference type="AlphaFoldDB" id="A0A8S1YLA8"/>
<dbReference type="Proteomes" id="UP000689195">
    <property type="component" value="Unassembled WGS sequence"/>
</dbReference>
<gene>
    <name evidence="2" type="ORF">PPENT_87.1.T1960014</name>
</gene>
<keyword evidence="3" id="KW-1185">Reference proteome</keyword>
<comment type="caution">
    <text evidence="2">The sequence shown here is derived from an EMBL/GenBank/DDBJ whole genome shotgun (WGS) entry which is preliminary data.</text>
</comment>